<proteinExistence type="predicted"/>
<sequence>MLGGEALPSLLRLGIVNLINTMLASIILCCLRNQQLFNEGEVKVTGDREMGFSVENRRRSMTISYGRLSIATRRPTSQRRKRKLEIYRVNDDGMTANVEKRRRFTKVIVRSFRIPTMDDFDLEEKEELVFKQTEMVAKDRMAIGNTSLPI</sequence>
<name>A0AAV2F6V4_9ROSI</name>
<dbReference type="Proteomes" id="UP001497516">
    <property type="component" value="Chromosome 6"/>
</dbReference>
<accession>A0AAV2F6V4</accession>
<keyword evidence="2" id="KW-1185">Reference proteome</keyword>
<protein>
    <submittedName>
        <fullName evidence="1">Uncharacterized protein</fullName>
    </submittedName>
</protein>
<dbReference type="EMBL" id="OZ034819">
    <property type="protein sequence ID" value="CAL1393986.1"/>
    <property type="molecule type" value="Genomic_DNA"/>
</dbReference>
<evidence type="ECO:0000313" key="1">
    <source>
        <dbReference type="EMBL" id="CAL1393986.1"/>
    </source>
</evidence>
<gene>
    <name evidence="1" type="ORF">LTRI10_LOCUS34515</name>
</gene>
<reference evidence="1 2" key="1">
    <citation type="submission" date="2024-04" db="EMBL/GenBank/DDBJ databases">
        <authorList>
            <person name="Fracassetti M."/>
        </authorList>
    </citation>
    <scope>NUCLEOTIDE SEQUENCE [LARGE SCALE GENOMIC DNA]</scope>
</reference>
<evidence type="ECO:0000313" key="2">
    <source>
        <dbReference type="Proteomes" id="UP001497516"/>
    </source>
</evidence>
<dbReference type="AlphaFoldDB" id="A0AAV2F6V4"/>
<organism evidence="1 2">
    <name type="scientific">Linum trigynum</name>
    <dbReference type="NCBI Taxonomy" id="586398"/>
    <lineage>
        <taxon>Eukaryota</taxon>
        <taxon>Viridiplantae</taxon>
        <taxon>Streptophyta</taxon>
        <taxon>Embryophyta</taxon>
        <taxon>Tracheophyta</taxon>
        <taxon>Spermatophyta</taxon>
        <taxon>Magnoliopsida</taxon>
        <taxon>eudicotyledons</taxon>
        <taxon>Gunneridae</taxon>
        <taxon>Pentapetalae</taxon>
        <taxon>rosids</taxon>
        <taxon>fabids</taxon>
        <taxon>Malpighiales</taxon>
        <taxon>Linaceae</taxon>
        <taxon>Linum</taxon>
    </lineage>
</organism>